<dbReference type="Proteomes" id="UP001652620">
    <property type="component" value="Chromosome 3"/>
</dbReference>
<organism evidence="2 3">
    <name type="scientific">Bactrocera dorsalis</name>
    <name type="common">Oriental fruit fly</name>
    <name type="synonym">Dacus dorsalis</name>
    <dbReference type="NCBI Taxonomy" id="27457"/>
    <lineage>
        <taxon>Eukaryota</taxon>
        <taxon>Metazoa</taxon>
        <taxon>Ecdysozoa</taxon>
        <taxon>Arthropoda</taxon>
        <taxon>Hexapoda</taxon>
        <taxon>Insecta</taxon>
        <taxon>Pterygota</taxon>
        <taxon>Neoptera</taxon>
        <taxon>Endopterygota</taxon>
        <taxon>Diptera</taxon>
        <taxon>Brachycera</taxon>
        <taxon>Muscomorpha</taxon>
        <taxon>Tephritoidea</taxon>
        <taxon>Tephritidae</taxon>
        <taxon>Bactrocera</taxon>
        <taxon>Bactrocera</taxon>
    </lineage>
</organism>
<evidence type="ECO:0000256" key="1">
    <source>
        <dbReference type="SAM" id="MobiDB-lite"/>
    </source>
</evidence>
<gene>
    <name evidence="3" type="primary">LOC125777627</name>
</gene>
<feature type="compositionally biased region" description="Low complexity" evidence="1">
    <location>
        <begin position="145"/>
        <end position="157"/>
    </location>
</feature>
<feature type="region of interest" description="Disordered" evidence="1">
    <location>
        <begin position="132"/>
        <end position="157"/>
    </location>
</feature>
<dbReference type="PANTHER" id="PTHR10492">
    <property type="match status" value="1"/>
</dbReference>
<evidence type="ECO:0000313" key="2">
    <source>
        <dbReference type="Proteomes" id="UP001652620"/>
    </source>
</evidence>
<proteinExistence type="predicted"/>
<name>A0ABM3JHH0_BACDO</name>
<keyword evidence="2" id="KW-1185">Reference proteome</keyword>
<accession>A0ABM3JHH0</accession>
<sequence>MLSLTTNMRVRLRNDSSAREFSKQLLKIGDGKMASDQNGFITLPYNFSIIVSSKEEPIDRVFPNIAQNYNNHDWLRERAILTPKNVNVNEINFHIQEKLPGNSETYKSIDTAMNDEAPVNYPVEFLNYLEPPGMPPHNLNLKPEQQQQQQQQQQQMQ</sequence>
<dbReference type="RefSeq" id="XP_049308669.1">
    <property type="nucleotide sequence ID" value="XM_049452712.1"/>
</dbReference>
<dbReference type="GeneID" id="125777627"/>
<dbReference type="PANTHER" id="PTHR10492:SF57">
    <property type="entry name" value="ATP-DEPENDENT DNA HELICASE"/>
    <property type="match status" value="1"/>
</dbReference>
<evidence type="ECO:0000313" key="3">
    <source>
        <dbReference type="RefSeq" id="XP_049308669.1"/>
    </source>
</evidence>
<reference evidence="3" key="1">
    <citation type="submission" date="2025-08" db="UniProtKB">
        <authorList>
            <consortium name="RefSeq"/>
        </authorList>
    </citation>
    <scope>IDENTIFICATION</scope>
    <source>
        <tissue evidence="3">Adult</tissue>
    </source>
</reference>
<protein>
    <submittedName>
        <fullName evidence="3">Uncharacterized protein LOC125777627</fullName>
    </submittedName>
</protein>